<reference evidence="2" key="1">
    <citation type="submission" date="2021-02" db="EMBL/GenBank/DDBJ databases">
        <authorList>
            <person name="Nowell W R."/>
        </authorList>
    </citation>
    <scope>NUCLEOTIDE SEQUENCE</scope>
</reference>
<organism evidence="2 3">
    <name type="scientific">Rotaria magnacalcarata</name>
    <dbReference type="NCBI Taxonomy" id="392030"/>
    <lineage>
        <taxon>Eukaryota</taxon>
        <taxon>Metazoa</taxon>
        <taxon>Spiralia</taxon>
        <taxon>Gnathifera</taxon>
        <taxon>Rotifera</taxon>
        <taxon>Eurotatoria</taxon>
        <taxon>Bdelloidea</taxon>
        <taxon>Philodinida</taxon>
        <taxon>Philodinidae</taxon>
        <taxon>Rotaria</taxon>
    </lineage>
</organism>
<evidence type="ECO:0000313" key="2">
    <source>
        <dbReference type="EMBL" id="CAF5190782.1"/>
    </source>
</evidence>
<dbReference type="Proteomes" id="UP000681967">
    <property type="component" value="Unassembled WGS sequence"/>
</dbReference>
<evidence type="ECO:0000313" key="3">
    <source>
        <dbReference type="Proteomes" id="UP000681720"/>
    </source>
</evidence>
<accession>A0A8S3I262</accession>
<dbReference type="Proteomes" id="UP000681720">
    <property type="component" value="Unassembled WGS sequence"/>
</dbReference>
<comment type="caution">
    <text evidence="2">The sequence shown here is derived from an EMBL/GenBank/DDBJ whole genome shotgun (WGS) entry which is preliminary data.</text>
</comment>
<feature type="non-terminal residue" evidence="2">
    <location>
        <position position="321"/>
    </location>
</feature>
<dbReference type="EMBL" id="CAJOBH010238227">
    <property type="protein sequence ID" value="CAF5099508.1"/>
    <property type="molecule type" value="Genomic_DNA"/>
</dbReference>
<dbReference type="AlphaFoldDB" id="A0A8S3I262"/>
<proteinExistence type="predicted"/>
<name>A0A8S3I262_9BILA</name>
<sequence>MKLELTIEKNVVLKRDKPWSYFYFLNDQDLLCYNEHKNFESVNSSNGKIEHVPNRTIANISKSSLTHCASNNGKFCGFLSPNYEITIWDKDKLIRTIPSCLHAVKAIKSKSFISISNNGEQVLLIIQQPYRIFLWIKSPVILLPQTRHHHKSPVCSHIGNNATHEIGTWHDLNITDEQFNIMNDDKYKISIDCFFRSKCSSVICAFAFYDQEGYIQINRIDIDCKSTIIGEQSLSYSFEVLQIPIVISVPSCSIRFAHTSPILAVSFLSYILFVSLTTITFSKLIPIECSFKTSPTHQQVFINDLVWSYDDQFIIGLTNRG</sequence>
<protein>
    <submittedName>
        <fullName evidence="2">Uncharacterized protein</fullName>
    </submittedName>
</protein>
<dbReference type="EMBL" id="CAJOBJ010337537">
    <property type="protein sequence ID" value="CAF5190782.1"/>
    <property type="molecule type" value="Genomic_DNA"/>
</dbReference>
<gene>
    <name evidence="1" type="ORF">BYL167_LOCUS64174</name>
    <name evidence="2" type="ORF">GIL414_LOCUS72938</name>
</gene>
<evidence type="ECO:0000313" key="1">
    <source>
        <dbReference type="EMBL" id="CAF5099508.1"/>
    </source>
</evidence>